<dbReference type="PANTHER" id="PTHR34075:SF5">
    <property type="entry name" value="BLR3430 PROTEIN"/>
    <property type="match status" value="1"/>
</dbReference>
<dbReference type="InterPro" id="IPR012340">
    <property type="entry name" value="NA-bd_OB-fold"/>
</dbReference>
<protein>
    <submittedName>
        <fullName evidence="3">Zn-ribbon domain-containing OB-fold protein</fullName>
    </submittedName>
</protein>
<evidence type="ECO:0000259" key="1">
    <source>
        <dbReference type="Pfam" id="PF01796"/>
    </source>
</evidence>
<dbReference type="InterPro" id="IPR022002">
    <property type="entry name" value="ChsH2_Znr"/>
</dbReference>
<evidence type="ECO:0000313" key="4">
    <source>
        <dbReference type="Proteomes" id="UP001589867"/>
    </source>
</evidence>
<sequence>MADLTKIPVPDVTDPLFAPYWDGTAKGELVLPACGGCAAVVWPPRGLCPACGSTERKWESHEPAGTLYTFTVVGHATVPGYTDLPYAVAIVELADAPGVRVIGSVDGDPDPLRIGMPMRAVFRPAGEDGEIVVLCWQPVYPQGES</sequence>
<dbReference type="RefSeq" id="WP_377262388.1">
    <property type="nucleotide sequence ID" value="NZ_JBHLUH010000100.1"/>
</dbReference>
<feature type="domain" description="ChsH2 rubredoxin-like zinc ribbon" evidence="2">
    <location>
        <begin position="21"/>
        <end position="55"/>
    </location>
</feature>
<dbReference type="InterPro" id="IPR002878">
    <property type="entry name" value="ChsH2_C"/>
</dbReference>
<accession>A0ABV6MHF5</accession>
<dbReference type="InterPro" id="IPR052513">
    <property type="entry name" value="Thioester_dehydratase-like"/>
</dbReference>
<dbReference type="Gene3D" id="6.10.30.10">
    <property type="match status" value="1"/>
</dbReference>
<dbReference type="PANTHER" id="PTHR34075">
    <property type="entry name" value="BLR3430 PROTEIN"/>
    <property type="match status" value="1"/>
</dbReference>
<dbReference type="EMBL" id="JBHLUH010000100">
    <property type="protein sequence ID" value="MFC0534039.1"/>
    <property type="molecule type" value="Genomic_DNA"/>
</dbReference>
<name>A0ABV6MHF5_9ACTN</name>
<evidence type="ECO:0000313" key="3">
    <source>
        <dbReference type="EMBL" id="MFC0534039.1"/>
    </source>
</evidence>
<keyword evidence="4" id="KW-1185">Reference proteome</keyword>
<reference evidence="3 4" key="1">
    <citation type="submission" date="2024-09" db="EMBL/GenBank/DDBJ databases">
        <authorList>
            <person name="Sun Q."/>
            <person name="Mori K."/>
        </authorList>
    </citation>
    <scope>NUCLEOTIDE SEQUENCE [LARGE SCALE GENOMIC DNA]</scope>
    <source>
        <strain evidence="3 4">TBRC 3947</strain>
    </source>
</reference>
<comment type="caution">
    <text evidence="3">The sequence shown here is derived from an EMBL/GenBank/DDBJ whole genome shotgun (WGS) entry which is preliminary data.</text>
</comment>
<dbReference type="Pfam" id="PF01796">
    <property type="entry name" value="OB_ChsH2_C"/>
    <property type="match status" value="1"/>
</dbReference>
<feature type="domain" description="ChsH2 C-terminal OB-fold" evidence="1">
    <location>
        <begin position="62"/>
        <end position="123"/>
    </location>
</feature>
<proteinExistence type="predicted"/>
<dbReference type="SUPFAM" id="SSF50249">
    <property type="entry name" value="Nucleic acid-binding proteins"/>
    <property type="match status" value="1"/>
</dbReference>
<gene>
    <name evidence="3" type="ORF">ACFFIA_41230</name>
</gene>
<dbReference type="Pfam" id="PF12172">
    <property type="entry name" value="zf-ChsH2"/>
    <property type="match status" value="1"/>
</dbReference>
<dbReference type="Proteomes" id="UP001589867">
    <property type="component" value="Unassembled WGS sequence"/>
</dbReference>
<evidence type="ECO:0000259" key="2">
    <source>
        <dbReference type="Pfam" id="PF12172"/>
    </source>
</evidence>
<organism evidence="3 4">
    <name type="scientific">Phytohabitans kaempferiae</name>
    <dbReference type="NCBI Taxonomy" id="1620943"/>
    <lineage>
        <taxon>Bacteria</taxon>
        <taxon>Bacillati</taxon>
        <taxon>Actinomycetota</taxon>
        <taxon>Actinomycetes</taxon>
        <taxon>Micromonosporales</taxon>
        <taxon>Micromonosporaceae</taxon>
    </lineage>
</organism>